<protein>
    <recommendedName>
        <fullName evidence="11">Arginine--tRNA ligase</fullName>
        <ecNumber evidence="11">6.1.1.19</ecNumber>
    </recommendedName>
    <alternativeName>
        <fullName evidence="11">Arginyl-tRNA synthetase</fullName>
        <shortName evidence="11">ArgRS</shortName>
    </alternativeName>
</protein>
<feature type="short sequence motif" description="'HIGH' region" evidence="11">
    <location>
        <begin position="162"/>
        <end position="172"/>
    </location>
</feature>
<evidence type="ECO:0000256" key="3">
    <source>
        <dbReference type="ARBA" id="ARBA00011245"/>
    </source>
</evidence>
<evidence type="ECO:0000256" key="6">
    <source>
        <dbReference type="ARBA" id="ARBA00022741"/>
    </source>
</evidence>
<evidence type="ECO:0000313" key="16">
    <source>
        <dbReference type="Proteomes" id="UP000317369"/>
    </source>
</evidence>
<evidence type="ECO:0000256" key="8">
    <source>
        <dbReference type="ARBA" id="ARBA00022917"/>
    </source>
</evidence>
<dbReference type="InterPro" id="IPR014729">
    <property type="entry name" value="Rossmann-like_a/b/a_fold"/>
</dbReference>
<accession>A0A517YSJ8</accession>
<keyword evidence="8 11" id="KW-0648">Protein biosynthesis</keyword>
<dbReference type="FunFam" id="3.30.1360.70:FF:000002">
    <property type="entry name" value="arginine--tRNA ligase, cytoplasmic"/>
    <property type="match status" value="1"/>
</dbReference>
<dbReference type="PROSITE" id="PS00178">
    <property type="entry name" value="AA_TRNA_LIGASE_I"/>
    <property type="match status" value="1"/>
</dbReference>
<dbReference type="GO" id="GO:0005737">
    <property type="term" value="C:cytoplasm"/>
    <property type="evidence" value="ECO:0007669"/>
    <property type="project" value="UniProtKB-SubCell"/>
</dbReference>
<dbReference type="SMART" id="SM01016">
    <property type="entry name" value="Arg_tRNA_synt_N"/>
    <property type="match status" value="1"/>
</dbReference>
<dbReference type="EMBL" id="CP036425">
    <property type="protein sequence ID" value="QDU33194.1"/>
    <property type="molecule type" value="Genomic_DNA"/>
</dbReference>
<dbReference type="HAMAP" id="MF_00123">
    <property type="entry name" value="Arg_tRNA_synth"/>
    <property type="match status" value="1"/>
</dbReference>
<evidence type="ECO:0000256" key="5">
    <source>
        <dbReference type="ARBA" id="ARBA00022598"/>
    </source>
</evidence>
<evidence type="ECO:0000256" key="2">
    <source>
        <dbReference type="ARBA" id="ARBA00005594"/>
    </source>
</evidence>
<comment type="subcellular location">
    <subcellularLocation>
        <location evidence="1 11">Cytoplasm</location>
    </subcellularLocation>
</comment>
<dbReference type="SUPFAM" id="SSF55190">
    <property type="entry name" value="Arginyl-tRNA synthetase (ArgRS), N-terminal 'additional' domain"/>
    <property type="match status" value="1"/>
</dbReference>
<dbReference type="PRINTS" id="PR01038">
    <property type="entry name" value="TRNASYNTHARG"/>
</dbReference>
<dbReference type="Gene3D" id="3.30.1360.70">
    <property type="entry name" value="Arginyl tRNA synthetase N-terminal domain"/>
    <property type="match status" value="1"/>
</dbReference>
<dbReference type="AlphaFoldDB" id="A0A517YSJ8"/>
<evidence type="ECO:0000256" key="10">
    <source>
        <dbReference type="ARBA" id="ARBA00049339"/>
    </source>
</evidence>
<dbReference type="SUPFAM" id="SSF47323">
    <property type="entry name" value="Anticodon-binding domain of a subclass of class I aminoacyl-tRNA synthetases"/>
    <property type="match status" value="1"/>
</dbReference>
<evidence type="ECO:0000256" key="9">
    <source>
        <dbReference type="ARBA" id="ARBA00023146"/>
    </source>
</evidence>
<evidence type="ECO:0000256" key="11">
    <source>
        <dbReference type="HAMAP-Rule" id="MF_00123"/>
    </source>
</evidence>
<dbReference type="SUPFAM" id="SSF52374">
    <property type="entry name" value="Nucleotidylyl transferase"/>
    <property type="match status" value="1"/>
</dbReference>
<dbReference type="PANTHER" id="PTHR11956">
    <property type="entry name" value="ARGINYL-TRNA SYNTHETASE"/>
    <property type="match status" value="1"/>
</dbReference>
<keyword evidence="9 11" id="KW-0030">Aminoacyl-tRNA synthetase</keyword>
<keyword evidence="6 11" id="KW-0547">Nucleotide-binding</keyword>
<dbReference type="Pfam" id="PF00750">
    <property type="entry name" value="tRNA-synt_1d"/>
    <property type="match status" value="1"/>
</dbReference>
<dbReference type="CDD" id="cd07956">
    <property type="entry name" value="Anticodon_Ia_Arg"/>
    <property type="match status" value="1"/>
</dbReference>
<dbReference type="FunFam" id="3.40.50.620:FF:000030">
    <property type="entry name" value="Arginine--tRNA ligase"/>
    <property type="match status" value="1"/>
</dbReference>
<evidence type="ECO:0000256" key="4">
    <source>
        <dbReference type="ARBA" id="ARBA00022490"/>
    </source>
</evidence>
<dbReference type="PANTHER" id="PTHR11956:SF5">
    <property type="entry name" value="ARGININE--TRNA LIGASE, CYTOPLASMIC"/>
    <property type="match status" value="1"/>
</dbReference>
<comment type="catalytic activity">
    <reaction evidence="10 11">
        <text>tRNA(Arg) + L-arginine + ATP = L-arginyl-tRNA(Arg) + AMP + diphosphate</text>
        <dbReference type="Rhea" id="RHEA:20301"/>
        <dbReference type="Rhea" id="RHEA-COMP:9658"/>
        <dbReference type="Rhea" id="RHEA-COMP:9673"/>
        <dbReference type="ChEBI" id="CHEBI:30616"/>
        <dbReference type="ChEBI" id="CHEBI:32682"/>
        <dbReference type="ChEBI" id="CHEBI:33019"/>
        <dbReference type="ChEBI" id="CHEBI:78442"/>
        <dbReference type="ChEBI" id="CHEBI:78513"/>
        <dbReference type="ChEBI" id="CHEBI:456215"/>
        <dbReference type="EC" id="6.1.1.19"/>
    </reaction>
</comment>
<dbReference type="Gene3D" id="1.10.730.10">
    <property type="entry name" value="Isoleucyl-tRNA Synthetase, Domain 1"/>
    <property type="match status" value="1"/>
</dbReference>
<dbReference type="Pfam" id="PF05746">
    <property type="entry name" value="DALR_1"/>
    <property type="match status" value="1"/>
</dbReference>
<dbReference type="Pfam" id="PF03485">
    <property type="entry name" value="Arg_tRNA_synt_N"/>
    <property type="match status" value="1"/>
</dbReference>
<keyword evidence="16" id="KW-1185">Reference proteome</keyword>
<dbReference type="GO" id="GO:0004814">
    <property type="term" value="F:arginine-tRNA ligase activity"/>
    <property type="evidence" value="ECO:0007669"/>
    <property type="project" value="UniProtKB-UniRule"/>
</dbReference>
<dbReference type="GO" id="GO:0006420">
    <property type="term" value="P:arginyl-tRNA aminoacylation"/>
    <property type="evidence" value="ECO:0007669"/>
    <property type="project" value="UniProtKB-UniRule"/>
</dbReference>
<evidence type="ECO:0000256" key="7">
    <source>
        <dbReference type="ARBA" id="ARBA00022840"/>
    </source>
</evidence>
<evidence type="ECO:0000256" key="12">
    <source>
        <dbReference type="RuleBase" id="RU363038"/>
    </source>
</evidence>
<keyword evidence="4 11" id="KW-0963">Cytoplasm</keyword>
<dbReference type="InterPro" id="IPR035684">
    <property type="entry name" value="ArgRS_core"/>
</dbReference>
<dbReference type="GO" id="GO:0005524">
    <property type="term" value="F:ATP binding"/>
    <property type="evidence" value="ECO:0007669"/>
    <property type="project" value="UniProtKB-UniRule"/>
</dbReference>
<reference evidence="15 16" key="1">
    <citation type="submission" date="2019-02" db="EMBL/GenBank/DDBJ databases">
        <title>Deep-cultivation of Planctomycetes and their phenomic and genomic characterization uncovers novel biology.</title>
        <authorList>
            <person name="Wiegand S."/>
            <person name="Jogler M."/>
            <person name="Boedeker C."/>
            <person name="Pinto D."/>
            <person name="Vollmers J."/>
            <person name="Rivas-Marin E."/>
            <person name="Kohn T."/>
            <person name="Peeters S.H."/>
            <person name="Heuer A."/>
            <person name="Rast P."/>
            <person name="Oberbeckmann S."/>
            <person name="Bunk B."/>
            <person name="Jeske O."/>
            <person name="Meyerdierks A."/>
            <person name="Storesund J.E."/>
            <person name="Kallscheuer N."/>
            <person name="Luecker S."/>
            <person name="Lage O.M."/>
            <person name="Pohl T."/>
            <person name="Merkel B.J."/>
            <person name="Hornburger P."/>
            <person name="Mueller R.-W."/>
            <person name="Bruemmer F."/>
            <person name="Labrenz M."/>
            <person name="Spormann A.M."/>
            <person name="Op den Camp H."/>
            <person name="Overmann J."/>
            <person name="Amann R."/>
            <person name="Jetten M.S.M."/>
            <person name="Mascher T."/>
            <person name="Medema M.H."/>
            <person name="Devos D.P."/>
            <person name="Kaster A.-K."/>
            <person name="Ovreas L."/>
            <person name="Rohde M."/>
            <person name="Galperin M.Y."/>
            <person name="Jogler C."/>
        </authorList>
    </citation>
    <scope>NUCLEOTIDE SEQUENCE [LARGE SCALE GENOMIC DNA]</scope>
    <source>
        <strain evidence="15 16">KS4</strain>
    </source>
</reference>
<dbReference type="KEGG" id="pcor:KS4_12390"/>
<dbReference type="Gene3D" id="3.40.50.620">
    <property type="entry name" value="HUPs"/>
    <property type="match status" value="1"/>
</dbReference>
<dbReference type="FunFam" id="1.10.730.10:FF:000006">
    <property type="entry name" value="Arginyl-tRNA synthetase 2, mitochondrial"/>
    <property type="match status" value="1"/>
</dbReference>
<dbReference type="SMART" id="SM00836">
    <property type="entry name" value="DALR_1"/>
    <property type="match status" value="1"/>
</dbReference>
<keyword evidence="5 11" id="KW-0436">Ligase</keyword>
<dbReference type="EC" id="6.1.1.19" evidence="11"/>
<dbReference type="InterPro" id="IPR001278">
    <property type="entry name" value="Arg-tRNA-ligase"/>
</dbReference>
<dbReference type="InterPro" id="IPR036695">
    <property type="entry name" value="Arg-tRNA-synth_N_sf"/>
</dbReference>
<dbReference type="NCBIfam" id="TIGR00456">
    <property type="entry name" value="argS"/>
    <property type="match status" value="1"/>
</dbReference>
<comment type="subunit">
    <text evidence="3 11">Monomer.</text>
</comment>
<feature type="domain" description="Arginyl tRNA synthetase N-terminal" evidence="14">
    <location>
        <begin position="41"/>
        <end position="125"/>
    </location>
</feature>
<dbReference type="Proteomes" id="UP000317369">
    <property type="component" value="Chromosome"/>
</dbReference>
<dbReference type="InterPro" id="IPR005148">
    <property type="entry name" value="Arg-tRNA-synth_N"/>
</dbReference>
<dbReference type="InterPro" id="IPR001412">
    <property type="entry name" value="aa-tRNA-synth_I_CS"/>
</dbReference>
<sequence length="619" mass="68812">MVWFSLSPLIALQYAILYANTAIIACDRFSKDFVAVPNIQKRIESILSDAVVAAFGPEHADADPLINPTKDPKFGDYQANLAMGLAKKLGQKPRDIATAIVEKIDADDLFSKIDIAGPGFINLMLTQETVNQSAETILADLDRLAVAEVDEKQTVVVDFSSPNVAKEMHVGHIRSTVIGDALARIFKFLGHDVIKQNHVGDWGTQFGMLIQYMDEMPEADREAHEAGEGDTLNTIYQKSKQRFDAEDDFAQRARERVVALQAGDEETLVVWQKLVNESETYFDAVYKRLGIDLSLDDIKGESFYNPRLGNVIKDLKTADLLKESQGADVVYPEGFKDRDGNPMPMIVRKSDGGFLYATTDLAAAQYRINDLNADRIVYVTDSRQSQHFSMVFQTLREAGWAPSNVRLDHVPFGTIMGKDRKPFKTRSGETIKLVDLIDEAESRAAGILADKNPDMDTDTAAEVAHTVGIGCLKYADLSNDRIKDYIFDWDRMLSFDGNTAAYLQNSYVRCMSIFRRGEVDPSSLSGAKILATEPAERLIVLKLLQLPNVLQSVADSLEPHRLTNYLYELASLYHSFYEKCPVLKSEGETKISRLALCLLTAQTISNGLALLGIDTPPQM</sequence>
<dbReference type="InterPro" id="IPR009080">
    <property type="entry name" value="tRNAsynth_Ia_anticodon-bd"/>
</dbReference>
<feature type="domain" description="DALR anticodon binding" evidence="13">
    <location>
        <begin position="503"/>
        <end position="619"/>
    </location>
</feature>
<gene>
    <name evidence="11 15" type="primary">argS</name>
    <name evidence="15" type="ORF">KS4_12390</name>
</gene>
<proteinExistence type="inferred from homology"/>
<evidence type="ECO:0000256" key="1">
    <source>
        <dbReference type="ARBA" id="ARBA00004496"/>
    </source>
</evidence>
<organism evidence="15 16">
    <name type="scientific">Poriferisphaera corsica</name>
    <dbReference type="NCBI Taxonomy" id="2528020"/>
    <lineage>
        <taxon>Bacteria</taxon>
        <taxon>Pseudomonadati</taxon>
        <taxon>Planctomycetota</taxon>
        <taxon>Phycisphaerae</taxon>
        <taxon>Phycisphaerales</taxon>
        <taxon>Phycisphaeraceae</taxon>
        <taxon>Poriferisphaera</taxon>
    </lineage>
</organism>
<name>A0A517YSJ8_9BACT</name>
<evidence type="ECO:0000313" key="15">
    <source>
        <dbReference type="EMBL" id="QDU33194.1"/>
    </source>
</evidence>
<evidence type="ECO:0000259" key="13">
    <source>
        <dbReference type="SMART" id="SM00836"/>
    </source>
</evidence>
<dbReference type="CDD" id="cd00671">
    <property type="entry name" value="ArgRS_core"/>
    <property type="match status" value="1"/>
</dbReference>
<keyword evidence="7 11" id="KW-0067">ATP-binding</keyword>
<dbReference type="InterPro" id="IPR008909">
    <property type="entry name" value="DALR_anticod-bd"/>
</dbReference>
<comment type="similarity">
    <text evidence="2 11 12">Belongs to the class-I aminoacyl-tRNA synthetase family.</text>
</comment>
<evidence type="ECO:0000259" key="14">
    <source>
        <dbReference type="SMART" id="SM01016"/>
    </source>
</evidence>